<dbReference type="PRINTS" id="PR00081">
    <property type="entry name" value="GDHRDH"/>
</dbReference>
<dbReference type="EMBL" id="CP127173">
    <property type="protein sequence ID" value="WIV54210.1"/>
    <property type="molecule type" value="Genomic_DNA"/>
</dbReference>
<dbReference type="Proteomes" id="UP001227101">
    <property type="component" value="Chromosome"/>
</dbReference>
<sequence length="273" mass="28153">MKLLAGKIAVVTGASRGVGKGIALELGAAGATVYVTGRSESAGPLPGTIGETAAEVTRLGGTGVAVRCDHHDDDRVAAVFARVRDDHGRLDVLVNNVFSAPDLARWLNRPFWELPVSAWDEVLGIGARSHYVASVFAAPLLFAAGRGLGVNVSSSGAVSYQQNTVYGVGKAAVDKMTADMAVELKPHDVAVVSLWPGLVRTELLATAARFTEDGRAVLDIPGAGEFDLGAAESPRFAGRGVAALAADPGVLEHTGQVRTTAGLAQRYGFPDAG</sequence>
<dbReference type="InterPro" id="IPR002347">
    <property type="entry name" value="SDR_fam"/>
</dbReference>
<comment type="similarity">
    <text evidence="1">Belongs to the short-chain dehydrogenases/reductases (SDR) family.</text>
</comment>
<dbReference type="Pfam" id="PF00106">
    <property type="entry name" value="adh_short"/>
    <property type="match status" value="1"/>
</dbReference>
<dbReference type="InterPro" id="IPR036291">
    <property type="entry name" value="NAD(P)-bd_dom_sf"/>
</dbReference>
<evidence type="ECO:0000313" key="2">
    <source>
        <dbReference type="EMBL" id="WIV54210.1"/>
    </source>
</evidence>
<proteinExistence type="inferred from homology"/>
<name>A0ABY8XF28_9PSEU</name>
<dbReference type="RefSeq" id="WP_285450791.1">
    <property type="nucleotide sequence ID" value="NZ_CP127173.1"/>
</dbReference>
<evidence type="ECO:0000256" key="1">
    <source>
        <dbReference type="RuleBase" id="RU000363"/>
    </source>
</evidence>
<organism evidence="2 3">
    <name type="scientific">Amycolatopsis nalaikhensis</name>
    <dbReference type="NCBI Taxonomy" id="715472"/>
    <lineage>
        <taxon>Bacteria</taxon>
        <taxon>Bacillati</taxon>
        <taxon>Actinomycetota</taxon>
        <taxon>Actinomycetes</taxon>
        <taxon>Pseudonocardiales</taxon>
        <taxon>Pseudonocardiaceae</taxon>
        <taxon>Amycolatopsis</taxon>
    </lineage>
</organism>
<reference evidence="2 3" key="1">
    <citation type="submission" date="2023-06" db="EMBL/GenBank/DDBJ databases">
        <authorList>
            <person name="Oyuntsetseg B."/>
            <person name="Kim S.B."/>
        </authorList>
    </citation>
    <scope>NUCLEOTIDE SEQUENCE [LARGE SCALE GENOMIC DNA]</scope>
    <source>
        <strain evidence="2 3">2-2</strain>
    </source>
</reference>
<dbReference type="SUPFAM" id="SSF51735">
    <property type="entry name" value="NAD(P)-binding Rossmann-fold domains"/>
    <property type="match status" value="1"/>
</dbReference>
<accession>A0ABY8XF28</accession>
<dbReference type="PANTHER" id="PTHR44147">
    <property type="entry name" value="DEHYDROGENASE/REDUCTASE SDR FAMILY MEMBER 1"/>
    <property type="match status" value="1"/>
</dbReference>
<dbReference type="Gene3D" id="3.40.50.720">
    <property type="entry name" value="NAD(P)-binding Rossmann-like Domain"/>
    <property type="match status" value="1"/>
</dbReference>
<gene>
    <name evidence="2" type="ORF">QP939_35845</name>
</gene>
<protein>
    <submittedName>
        <fullName evidence="2">SDR family NAD(P)-dependent oxidoreductase</fullName>
    </submittedName>
</protein>
<dbReference type="PRINTS" id="PR00080">
    <property type="entry name" value="SDRFAMILY"/>
</dbReference>
<keyword evidence="3" id="KW-1185">Reference proteome</keyword>
<evidence type="ECO:0000313" key="3">
    <source>
        <dbReference type="Proteomes" id="UP001227101"/>
    </source>
</evidence>
<dbReference type="PANTHER" id="PTHR44147:SF2">
    <property type="entry name" value="DEHYDROGENASE_REDUCTASE SDR FAMILY MEMBER 1"/>
    <property type="match status" value="1"/>
</dbReference>